<keyword evidence="6" id="KW-0297">G-protein coupled receptor</keyword>
<dbReference type="Gene3D" id="1.20.1070.10">
    <property type="entry name" value="Rhodopsin 7-helix transmembrane proteins"/>
    <property type="match status" value="2"/>
</dbReference>
<feature type="transmembrane region" description="Helical" evidence="12">
    <location>
        <begin position="293"/>
        <end position="314"/>
    </location>
</feature>
<keyword evidence="4 12" id="KW-0812">Transmembrane</keyword>
<evidence type="ECO:0000256" key="7">
    <source>
        <dbReference type="ARBA" id="ARBA00023136"/>
    </source>
</evidence>
<evidence type="ECO:0000256" key="5">
    <source>
        <dbReference type="ARBA" id="ARBA00022989"/>
    </source>
</evidence>
<keyword evidence="7 12" id="KW-0472">Membrane</keyword>
<feature type="transmembrane region" description="Helical" evidence="12">
    <location>
        <begin position="574"/>
        <end position="596"/>
    </location>
</feature>
<sequence length="643" mass="72794">MSGPWPLEIFLLDQRASQRGHSRQIRVGNMNVGPPVAEIQPLLPSRPSPQDVTAFLQDAVFTVFGFIVYLRGISMLHLISPQDAYGSIRYRLPTEDSSPQQRPYDRLRVYGTSSEETSLIMLILIESGCLMLKNVFLCSKIRQKITLVITSLTCSQLLTVLTVSNSMAVTNNCLEDYPVWPLLIVVWKITLACVLEHSAEAVHKYVAVTRPVSYPSLMTSTRAKILIAAVWVTSFIICFPPLVGWNDRKMNFQQSSTSSVVNSELGAMQGMNISVETDYSCHFSCELTNERGYVVYSACGSFFIPTLVMMFFYWKIYCAAAETTRAINQGFRTTKGKELLGDPYEEKRLTLRIHRGHGEQGRHYRTASQRSTNFVSNYPKSHKGKQYSLQMQNMKSNPNLKESLSLPPVLRYDPNNYKPANHCTATICAKTDCEGHHTTMELMPSPTPNCRDDTCYTVDTNLSEMETPNLPRSKKILSATSSCSSATSPLHPNCPSNSSSNLSRNMETTRLRPNNSTNRMGRRNIKVQVKRFRMETKAAKTLGIIVGVFILCWFPFFTMYLIRGFCPHCIPPLLFSIFFWLGYCNSALNPCIYALFSKDFRFAFKNILCRCIWTREKAKVLQQLPLTYNPPSLGDDRDESDES</sequence>
<feature type="compositionally biased region" description="Polar residues" evidence="11">
    <location>
        <begin position="504"/>
        <end position="519"/>
    </location>
</feature>
<evidence type="ECO:0000256" key="3">
    <source>
        <dbReference type="ARBA" id="ARBA00022475"/>
    </source>
</evidence>
<evidence type="ECO:0000256" key="1">
    <source>
        <dbReference type="ARBA" id="ARBA00004651"/>
    </source>
</evidence>
<dbReference type="PRINTS" id="PR00237">
    <property type="entry name" value="GPCRRHODOPSN"/>
</dbReference>
<protein>
    <recommendedName>
        <fullName evidence="13">G-protein coupled receptors family 1 profile domain-containing protein</fullName>
    </recommendedName>
</protein>
<keyword evidence="3" id="KW-1003">Cell membrane</keyword>
<reference evidence="14 15" key="1">
    <citation type="submission" date="2024-05" db="EMBL/GenBank/DDBJ databases">
        <authorList>
            <person name="Wallberg A."/>
        </authorList>
    </citation>
    <scope>NUCLEOTIDE SEQUENCE [LARGE SCALE GENOMIC DNA]</scope>
</reference>
<keyword evidence="5 12" id="KW-1133">Transmembrane helix</keyword>
<dbReference type="GO" id="GO:0004930">
    <property type="term" value="F:G protein-coupled receptor activity"/>
    <property type="evidence" value="ECO:0007669"/>
    <property type="project" value="UniProtKB-KW"/>
</dbReference>
<dbReference type="SUPFAM" id="SSF81321">
    <property type="entry name" value="Family A G protein-coupled receptor-like"/>
    <property type="match status" value="1"/>
</dbReference>
<comment type="subcellular location">
    <subcellularLocation>
        <location evidence="1">Cell membrane</location>
        <topology evidence="1">Multi-pass membrane protein</topology>
    </subcellularLocation>
</comment>
<evidence type="ECO:0000256" key="8">
    <source>
        <dbReference type="ARBA" id="ARBA00023170"/>
    </source>
</evidence>
<dbReference type="InterPro" id="IPR017452">
    <property type="entry name" value="GPCR_Rhodpsn_7TM"/>
</dbReference>
<feature type="transmembrane region" description="Helical" evidence="12">
    <location>
        <begin position="541"/>
        <end position="562"/>
    </location>
</feature>
<gene>
    <name evidence="14" type="ORF">MNOR_LOCUS16531</name>
</gene>
<feature type="transmembrane region" description="Helical" evidence="12">
    <location>
        <begin position="225"/>
        <end position="243"/>
    </location>
</feature>
<dbReference type="Proteomes" id="UP001497623">
    <property type="component" value="Unassembled WGS sequence"/>
</dbReference>
<keyword evidence="8" id="KW-0675">Receptor</keyword>
<feature type="compositionally biased region" description="Low complexity" evidence="11">
    <location>
        <begin position="483"/>
        <end position="503"/>
    </location>
</feature>
<evidence type="ECO:0000313" key="14">
    <source>
        <dbReference type="EMBL" id="CAL4099582.1"/>
    </source>
</evidence>
<evidence type="ECO:0000256" key="9">
    <source>
        <dbReference type="ARBA" id="ARBA00023180"/>
    </source>
</evidence>
<comment type="similarity">
    <text evidence="2">Belongs to the G-protein coupled receptor 1 family.</text>
</comment>
<dbReference type="PANTHER" id="PTHR24248:SF174">
    <property type="entry name" value="TYRAMINE_OCTOPAMINE RECEPTOR"/>
    <property type="match status" value="1"/>
</dbReference>
<feature type="non-terminal residue" evidence="14">
    <location>
        <position position="643"/>
    </location>
</feature>
<dbReference type="AlphaFoldDB" id="A0AAV2QUQ6"/>
<evidence type="ECO:0000256" key="12">
    <source>
        <dbReference type="SAM" id="Phobius"/>
    </source>
</evidence>
<dbReference type="InterPro" id="IPR000276">
    <property type="entry name" value="GPCR_Rhodpsn"/>
</dbReference>
<evidence type="ECO:0000313" key="15">
    <source>
        <dbReference type="Proteomes" id="UP001497623"/>
    </source>
</evidence>
<feature type="region of interest" description="Disordered" evidence="11">
    <location>
        <begin position="483"/>
        <end position="519"/>
    </location>
</feature>
<proteinExistence type="inferred from homology"/>
<evidence type="ECO:0000256" key="4">
    <source>
        <dbReference type="ARBA" id="ARBA00022692"/>
    </source>
</evidence>
<feature type="transmembrane region" description="Helical" evidence="12">
    <location>
        <begin position="52"/>
        <end position="70"/>
    </location>
</feature>
<organism evidence="14 15">
    <name type="scientific">Meganyctiphanes norvegica</name>
    <name type="common">Northern krill</name>
    <name type="synonym">Thysanopoda norvegica</name>
    <dbReference type="NCBI Taxonomy" id="48144"/>
    <lineage>
        <taxon>Eukaryota</taxon>
        <taxon>Metazoa</taxon>
        <taxon>Ecdysozoa</taxon>
        <taxon>Arthropoda</taxon>
        <taxon>Crustacea</taxon>
        <taxon>Multicrustacea</taxon>
        <taxon>Malacostraca</taxon>
        <taxon>Eumalacostraca</taxon>
        <taxon>Eucarida</taxon>
        <taxon>Euphausiacea</taxon>
        <taxon>Euphausiidae</taxon>
        <taxon>Meganyctiphanes</taxon>
    </lineage>
</organism>
<keyword evidence="10" id="KW-0807">Transducer</keyword>
<dbReference type="GO" id="GO:0005886">
    <property type="term" value="C:plasma membrane"/>
    <property type="evidence" value="ECO:0007669"/>
    <property type="project" value="UniProtKB-SubCell"/>
</dbReference>
<dbReference type="Pfam" id="PF00001">
    <property type="entry name" value="7tm_1"/>
    <property type="match status" value="1"/>
</dbReference>
<keyword evidence="15" id="KW-1185">Reference proteome</keyword>
<evidence type="ECO:0000256" key="6">
    <source>
        <dbReference type="ARBA" id="ARBA00023040"/>
    </source>
</evidence>
<dbReference type="PANTHER" id="PTHR24248">
    <property type="entry name" value="ADRENERGIC RECEPTOR-RELATED G-PROTEIN COUPLED RECEPTOR"/>
    <property type="match status" value="1"/>
</dbReference>
<evidence type="ECO:0000256" key="10">
    <source>
        <dbReference type="ARBA" id="ARBA00023224"/>
    </source>
</evidence>
<evidence type="ECO:0000259" key="13">
    <source>
        <dbReference type="PROSITE" id="PS50262"/>
    </source>
</evidence>
<keyword evidence="9" id="KW-0325">Glycoprotein</keyword>
<name>A0AAV2QUQ6_MEGNR</name>
<evidence type="ECO:0000256" key="2">
    <source>
        <dbReference type="ARBA" id="ARBA00010663"/>
    </source>
</evidence>
<evidence type="ECO:0000256" key="11">
    <source>
        <dbReference type="SAM" id="MobiDB-lite"/>
    </source>
</evidence>
<dbReference type="EMBL" id="CAXKWB010010913">
    <property type="protein sequence ID" value="CAL4099582.1"/>
    <property type="molecule type" value="Genomic_DNA"/>
</dbReference>
<accession>A0AAV2QUQ6</accession>
<comment type="caution">
    <text evidence="14">The sequence shown here is derived from an EMBL/GenBank/DDBJ whole genome shotgun (WGS) entry which is preliminary data.</text>
</comment>
<feature type="domain" description="G-protein coupled receptors family 1 profile" evidence="13">
    <location>
        <begin position="201"/>
        <end position="593"/>
    </location>
</feature>
<dbReference type="PROSITE" id="PS50262">
    <property type="entry name" value="G_PROTEIN_RECEP_F1_2"/>
    <property type="match status" value="1"/>
</dbReference>